<keyword evidence="6 9" id="KW-1133">Transmembrane helix</keyword>
<evidence type="ECO:0000256" key="6">
    <source>
        <dbReference type="ARBA" id="ARBA00022989"/>
    </source>
</evidence>
<evidence type="ECO:0000259" key="10">
    <source>
        <dbReference type="PROSITE" id="PS51034"/>
    </source>
</evidence>
<dbReference type="GO" id="GO:0005886">
    <property type="term" value="C:plasma membrane"/>
    <property type="evidence" value="ECO:0007669"/>
    <property type="project" value="UniProtKB-SubCell"/>
</dbReference>
<feature type="compositionally biased region" description="Basic and acidic residues" evidence="8">
    <location>
        <begin position="555"/>
        <end position="565"/>
    </location>
</feature>
<feature type="domain" description="ZP" evidence="10">
    <location>
        <begin position="100"/>
        <end position="334"/>
    </location>
</feature>
<evidence type="ECO:0000256" key="7">
    <source>
        <dbReference type="ARBA" id="ARBA00023136"/>
    </source>
</evidence>
<evidence type="ECO:0000313" key="12">
    <source>
        <dbReference type="Proteomes" id="UP001620626"/>
    </source>
</evidence>
<evidence type="ECO:0000256" key="1">
    <source>
        <dbReference type="ARBA" id="ARBA00004251"/>
    </source>
</evidence>
<organism evidence="11 12">
    <name type="scientific">Heterodera trifolii</name>
    <dbReference type="NCBI Taxonomy" id="157864"/>
    <lineage>
        <taxon>Eukaryota</taxon>
        <taxon>Metazoa</taxon>
        <taxon>Ecdysozoa</taxon>
        <taxon>Nematoda</taxon>
        <taxon>Chromadorea</taxon>
        <taxon>Rhabditida</taxon>
        <taxon>Tylenchina</taxon>
        <taxon>Tylenchomorpha</taxon>
        <taxon>Tylenchoidea</taxon>
        <taxon>Heteroderidae</taxon>
        <taxon>Heteroderinae</taxon>
        <taxon>Heterodera</taxon>
    </lineage>
</organism>
<sequence>MSTASSACSSLICASSPSSHCSSASVLPSSPPPLRFPPSSHRLVHRSLLITFALLVIPSLLFISSVEAAQLSSSQRDANSVQQQELSVYDNEIISEPEIECGPGIVRFNVRTRKGNASAVYVRGQSQNEDCTFHNTRNITIELAKCNVRRKREVNPNPGIAYQMTVVVQLHPLFVTRVDRAYNVNCFYREQRQDVSVDFGVNELVTQQVMSDAIIPNCSYSVHRDSPNGPRVKYTHVGEQLYHVWSCPSNMYAMLLYNCSAVDGKGQEYPIIDPNGCSRDEFLMPQITYTEDRTRAMTASSAFNFPDRNMMLFTCKIKLCMLKDDECTTLTPPSCNGKRAKSAANGNFNVDNAGAEVGTGTAAIGGKNGGGTTGKEEEQQTTRGKGKKQNGGRGSRTEVSGEVAEGTAETDDSGPTTERPTERTAGATTASSTAPAATTTSTERTTTTAQTTEITTEPTQSTNTTTGTTSSTTATRTTASSTTMTTKTVTEEQLLSSVERAASGESSEGTQPKASSPSSAAAAAQPSSTSGSSPTTAQTTETSPITDGTTIHQKQSREEMTEDFPRPQLLLQNDHAKTAEGDKKRMERMERAEEGSWTISASEEGEEKGKGKKKVPGGEEEEFGGVTKPVQIFKKGKLEGTAPTEEGKAKPQMAAAGRTQRDTPAGGGRAGGGRRRMAEVDFDIQSPELMILDDYEPAAAAQKGSSQRSSVQEVPSFVDWESGQRASSSGRGVCFSPTALISAGAILFVLLIIITVALFKMTRKGSAGSAVLEHSFYSH</sequence>
<dbReference type="InterPro" id="IPR001507">
    <property type="entry name" value="ZP_dom"/>
</dbReference>
<keyword evidence="12" id="KW-1185">Reference proteome</keyword>
<dbReference type="PANTHER" id="PTHR22907:SF23">
    <property type="entry name" value="ZP DOMAIN-CONTAINING PROTEIN"/>
    <property type="match status" value="1"/>
</dbReference>
<evidence type="ECO:0000313" key="11">
    <source>
        <dbReference type="EMBL" id="KAL3115782.1"/>
    </source>
</evidence>
<dbReference type="Proteomes" id="UP001620626">
    <property type="component" value="Unassembled WGS sequence"/>
</dbReference>
<keyword evidence="5" id="KW-0732">Signal</keyword>
<proteinExistence type="predicted"/>
<comment type="subcellular location">
    <subcellularLocation>
        <location evidence="1">Cell membrane</location>
        <topology evidence="1">Single-pass type I membrane protein</topology>
    </subcellularLocation>
</comment>
<dbReference type="InterPro" id="IPR057475">
    <property type="entry name" value="CUT_C"/>
</dbReference>
<keyword evidence="3" id="KW-1003">Cell membrane</keyword>
<name>A0ABD2LLJ6_9BILA</name>
<evidence type="ECO:0000256" key="9">
    <source>
        <dbReference type="SAM" id="Phobius"/>
    </source>
</evidence>
<feature type="compositionally biased region" description="Basic and acidic residues" evidence="8">
    <location>
        <begin position="574"/>
        <end position="594"/>
    </location>
</feature>
<keyword evidence="7 9" id="KW-0472">Membrane</keyword>
<dbReference type="GO" id="GO:0042302">
    <property type="term" value="F:structural constituent of cuticle"/>
    <property type="evidence" value="ECO:0007669"/>
    <property type="project" value="UniProtKB-KW"/>
</dbReference>
<keyword evidence="2" id="KW-0193">Cuticle</keyword>
<gene>
    <name evidence="11" type="ORF">niasHT_007787</name>
</gene>
<reference evidence="11 12" key="1">
    <citation type="submission" date="2024-10" db="EMBL/GenBank/DDBJ databases">
        <authorList>
            <person name="Kim D."/>
        </authorList>
    </citation>
    <scope>NUCLEOTIDE SEQUENCE [LARGE SCALE GENOMIC DNA]</scope>
    <source>
        <strain evidence="11">BH-2024</strain>
    </source>
</reference>
<feature type="transmembrane region" description="Helical" evidence="9">
    <location>
        <begin position="739"/>
        <end position="759"/>
    </location>
</feature>
<dbReference type="Pfam" id="PF25057">
    <property type="entry name" value="CUT_N"/>
    <property type="match status" value="1"/>
</dbReference>
<evidence type="ECO:0000256" key="3">
    <source>
        <dbReference type="ARBA" id="ARBA00022475"/>
    </source>
</evidence>
<comment type="caution">
    <text evidence="11">The sequence shown here is derived from an EMBL/GenBank/DDBJ whole genome shotgun (WGS) entry which is preliminary data.</text>
</comment>
<evidence type="ECO:0000256" key="2">
    <source>
        <dbReference type="ARBA" id="ARBA00022460"/>
    </source>
</evidence>
<evidence type="ECO:0000256" key="5">
    <source>
        <dbReference type="ARBA" id="ARBA00022729"/>
    </source>
</evidence>
<accession>A0ABD2LLJ6</accession>
<evidence type="ECO:0000256" key="8">
    <source>
        <dbReference type="SAM" id="MobiDB-lite"/>
    </source>
</evidence>
<dbReference type="SMART" id="SM00241">
    <property type="entry name" value="ZP"/>
    <property type="match status" value="1"/>
</dbReference>
<feature type="compositionally biased region" description="Polar residues" evidence="8">
    <location>
        <begin position="541"/>
        <end position="553"/>
    </location>
</feature>
<dbReference type="EMBL" id="JBICBT010000363">
    <property type="protein sequence ID" value="KAL3115782.1"/>
    <property type="molecule type" value="Genomic_DNA"/>
</dbReference>
<dbReference type="Pfam" id="PF25301">
    <property type="entry name" value="CUT_C"/>
    <property type="match status" value="1"/>
</dbReference>
<feature type="compositionally biased region" description="Low complexity" evidence="8">
    <location>
        <begin position="423"/>
        <end position="492"/>
    </location>
</feature>
<dbReference type="InterPro" id="IPR056953">
    <property type="entry name" value="CUT_N"/>
</dbReference>
<feature type="compositionally biased region" description="Low complexity" evidence="8">
    <location>
        <begin position="510"/>
        <end position="540"/>
    </location>
</feature>
<feature type="region of interest" description="Disordered" evidence="8">
    <location>
        <begin position="355"/>
        <end position="675"/>
    </location>
</feature>
<dbReference type="PROSITE" id="PS51034">
    <property type="entry name" value="ZP_2"/>
    <property type="match status" value="1"/>
</dbReference>
<dbReference type="InterPro" id="IPR051962">
    <property type="entry name" value="Cuticlin"/>
</dbReference>
<protein>
    <recommendedName>
        <fullName evidence="10">ZP domain-containing protein</fullName>
    </recommendedName>
</protein>
<evidence type="ECO:0000256" key="4">
    <source>
        <dbReference type="ARBA" id="ARBA00022692"/>
    </source>
</evidence>
<dbReference type="AlphaFoldDB" id="A0ABD2LLJ6"/>
<dbReference type="PANTHER" id="PTHR22907">
    <property type="entry name" value="GH04558P"/>
    <property type="match status" value="1"/>
</dbReference>
<keyword evidence="4 9" id="KW-0812">Transmembrane</keyword>